<sequence length="126" mass="13950">MKLNPDCLRDVLLVVETNASTSQWVEAKTLLADPRMSSYSYDEIAYHVRQANWAGLLAEVKWFMGAGFLIKDLTPSGHQFLADIREDTNWNKVKSVLKKVGSFSISAITQAAAGVVQADIQKHLGL</sequence>
<evidence type="ECO:0000313" key="2">
    <source>
        <dbReference type="Proteomes" id="UP000202894"/>
    </source>
</evidence>
<dbReference type="RefSeq" id="YP_009197566.1">
    <property type="nucleotide sequence ID" value="NC_028783.1"/>
</dbReference>
<proteinExistence type="predicted"/>
<dbReference type="GeneID" id="26624698"/>
<evidence type="ECO:0000313" key="1">
    <source>
        <dbReference type="EMBL" id="ALJ97879.1"/>
    </source>
</evidence>
<dbReference type="Proteomes" id="UP000202894">
    <property type="component" value="Segment"/>
</dbReference>
<evidence type="ECO:0008006" key="3">
    <source>
        <dbReference type="Google" id="ProtNLM"/>
    </source>
</evidence>
<dbReference type="KEGG" id="vg:26624698"/>
<name>A0A0P0IV09_9CAUD</name>
<reference evidence="1 2" key="1">
    <citation type="journal article" date="2016" name="Appl. Environ. Microbiol.">
        <title>Genomic Diversity of Phages Infecting Probiotic Strains of Lactobacillus paracasei.</title>
        <authorList>
            <person name="Mercanti D.J."/>
            <person name="Rousseau G.M."/>
            <person name="Capra M.L."/>
            <person name="Quiberoni A."/>
            <person name="Tremblay D.M."/>
            <person name="Labrie S.J."/>
            <person name="Moineau S."/>
        </authorList>
    </citation>
    <scope>NUCLEOTIDE SEQUENCE [LARGE SCALE GENOMIC DNA]</scope>
</reference>
<protein>
    <recommendedName>
        <fullName evidence="3">DUF2513 domain-containing protein</fullName>
    </recommendedName>
</protein>
<accession>A0A0P0IV09</accession>
<dbReference type="Pfam" id="PF10711">
    <property type="entry name" value="DUF2513"/>
    <property type="match status" value="1"/>
</dbReference>
<dbReference type="InterPro" id="IPR019650">
    <property type="entry name" value="DUF2513"/>
</dbReference>
<keyword evidence="2" id="KW-1185">Reference proteome</keyword>
<organism evidence="1 2">
    <name type="scientific">Lactobacillus phage iLp84</name>
    <dbReference type="NCBI Taxonomy" id="1739610"/>
    <lineage>
        <taxon>Viruses</taxon>
        <taxon>Duplodnaviria</taxon>
        <taxon>Heunggongvirae</taxon>
        <taxon>Uroviricota</taxon>
        <taxon>Caudoviricetes</taxon>
        <taxon>Pleetrevirus</taxon>
        <taxon>Pleetrevirus iLp84</taxon>
    </lineage>
</organism>
<dbReference type="OrthoDB" id="23815at10239"/>
<dbReference type="EMBL" id="KR905069">
    <property type="protein sequence ID" value="ALJ97879.1"/>
    <property type="molecule type" value="Genomic_DNA"/>
</dbReference>
<gene>
    <name evidence="1" type="ORF">iLp84_47</name>
</gene>